<dbReference type="PANTHER" id="PTHR37463:SF1">
    <property type="entry name" value="DUF2256 DOMAIN-CONTAINING PROTEIN"/>
    <property type="match status" value="1"/>
</dbReference>
<dbReference type="RefSeq" id="WP_181494491.1">
    <property type="nucleotide sequence ID" value="NZ_CP032152.1"/>
</dbReference>
<organism evidence="1 2">
    <name type="scientific">Thermosynechococcus sichuanensis E542</name>
    <dbReference type="NCBI Taxonomy" id="2016101"/>
    <lineage>
        <taxon>Bacteria</taxon>
        <taxon>Bacillati</taxon>
        <taxon>Cyanobacteriota</taxon>
        <taxon>Cyanophyceae</taxon>
        <taxon>Acaryochloridales</taxon>
        <taxon>Thermosynechococcaceae</taxon>
        <taxon>Thermosynechococcus</taxon>
        <taxon>Thermosynechococcus sichuanensis</taxon>
    </lineage>
</organism>
<dbReference type="EMBL" id="CP032152">
    <property type="protein sequence ID" value="AXY68043.1"/>
    <property type="molecule type" value="Genomic_DNA"/>
</dbReference>
<evidence type="ECO:0000313" key="1">
    <source>
        <dbReference type="EMBL" id="AXY68043.1"/>
    </source>
</evidence>
<accession>A0A3B7MBL9</accession>
<name>A0A3B7MBL9_9CYAN</name>
<gene>
    <name evidence="1" type="ORF">D3A95_07790</name>
</gene>
<dbReference type="Pfam" id="PF10013">
    <property type="entry name" value="DUF2256"/>
    <property type="match status" value="1"/>
</dbReference>
<proteinExistence type="predicted"/>
<dbReference type="PANTHER" id="PTHR37463">
    <property type="entry name" value="GSL3115 PROTEIN"/>
    <property type="match status" value="1"/>
</dbReference>
<evidence type="ECO:0000313" key="2">
    <source>
        <dbReference type="Proteomes" id="UP000261812"/>
    </source>
</evidence>
<dbReference type="AlphaFoldDB" id="A0A3B7MBL9"/>
<keyword evidence="2" id="KW-1185">Reference proteome</keyword>
<reference evidence="2" key="1">
    <citation type="submission" date="2018-09" db="EMBL/GenBank/DDBJ databases">
        <title>Complete genome sequence of thermophilic cyanobacteria strain Thermosynechococcus elongatus PKUAC-SCTE542.</title>
        <authorList>
            <person name="Liang Y."/>
            <person name="Tang J."/>
            <person name="Daroch M."/>
        </authorList>
    </citation>
    <scope>NUCLEOTIDE SEQUENCE [LARGE SCALE GENOMIC DNA]</scope>
    <source>
        <strain evidence="2">E542</strain>
    </source>
</reference>
<dbReference type="InterPro" id="IPR017136">
    <property type="entry name" value="UCP037205"/>
</dbReference>
<dbReference type="Proteomes" id="UP000261812">
    <property type="component" value="Chromosome"/>
</dbReference>
<dbReference type="KEGG" id="tsq:D3A95_07790"/>
<sequence>MAKQRRKADFPSKICVVCGRPFQWRKKWADCWQEVKYCSDRCRRRRSQPQS</sequence>
<dbReference type="PIRSF" id="PIRSF037205">
    <property type="entry name" value="UCP037205"/>
    <property type="match status" value="1"/>
</dbReference>
<protein>
    <submittedName>
        <fullName evidence="1">DUF2256 domain-containing protein</fullName>
    </submittedName>
</protein>